<reference evidence="1 2" key="1">
    <citation type="journal article" date="2017" name="Genome Announc.">
        <title>Complete Genome Sequences of Two Acetylene-Fermenting Pelobacter acetylenicus Strains.</title>
        <authorList>
            <person name="Sutton J.M."/>
            <person name="Baesman S.M."/>
            <person name="Fierst J.L."/>
            <person name="Poret-Peterson A.T."/>
            <person name="Oremland R.S."/>
            <person name="Dunlap D.S."/>
            <person name="Akob D.M."/>
        </authorList>
    </citation>
    <scope>NUCLEOTIDE SEQUENCE [LARGE SCALE GENOMIC DNA]</scope>
    <source>
        <strain evidence="1 2">SFB93</strain>
    </source>
</reference>
<dbReference type="RefSeq" id="WP_072284359.1">
    <property type="nucleotide sequence ID" value="NZ_CP015519.1"/>
</dbReference>
<dbReference type="STRING" id="1842532.A7E78_11005"/>
<organism evidence="1 2">
    <name type="scientific">Syntrophotalea acetylenivorans</name>
    <dbReference type="NCBI Taxonomy" id="1842532"/>
    <lineage>
        <taxon>Bacteria</taxon>
        <taxon>Pseudomonadati</taxon>
        <taxon>Thermodesulfobacteriota</taxon>
        <taxon>Desulfuromonadia</taxon>
        <taxon>Desulfuromonadales</taxon>
        <taxon>Syntrophotaleaceae</taxon>
        <taxon>Syntrophotalea</taxon>
    </lineage>
</organism>
<dbReference type="KEGG" id="pef:A7E78_11005"/>
<proteinExistence type="predicted"/>
<gene>
    <name evidence="1" type="ORF">A7E78_11005</name>
</gene>
<evidence type="ECO:0000313" key="2">
    <source>
        <dbReference type="Proteomes" id="UP000182517"/>
    </source>
</evidence>
<evidence type="ECO:0000313" key="1">
    <source>
        <dbReference type="EMBL" id="APG28331.1"/>
    </source>
</evidence>
<accession>A0A1L3GQU8</accession>
<dbReference type="EMBL" id="CP015519">
    <property type="protein sequence ID" value="APG28331.1"/>
    <property type="molecule type" value="Genomic_DNA"/>
</dbReference>
<dbReference type="OrthoDB" id="7303278at2"/>
<name>A0A1L3GQU8_9BACT</name>
<keyword evidence="2" id="KW-1185">Reference proteome</keyword>
<dbReference type="Proteomes" id="UP000182517">
    <property type="component" value="Chromosome"/>
</dbReference>
<protein>
    <submittedName>
        <fullName evidence="1">Uncharacterized protein</fullName>
    </submittedName>
</protein>
<dbReference type="AlphaFoldDB" id="A0A1L3GQU8"/>
<sequence>MELEICLFVFAEDGTVTPLDKAALDKAVDHLEPLPEYAGRCLKVAGAMLDRSQTPAVQEVFGQYVFFDDKGMVSEEKMIEATRYRDKIAEEGYKNDFIWTPDADDRAKIEAALG</sequence>